<keyword evidence="5" id="KW-0687">Ribonucleoprotein</keyword>
<sequence length="194" mass="22473">MILSSTLNLKESQNIYRILNLYFGKLGLISNPRIKITSKNLYITFYYYSQIHSYTLKDLHQLEKLLSLILKKTTVLKAIPLKYPFLDSLIFAKYLANKKDPLRINLKTICKSAVTSHEIPKYISGIEIKIQGWYLKSSTRTLSQILTIGTKTKNKDQSTYEFYNSNGSNTLAITLYSTPLFILLFLVLNWWVVD</sequence>
<evidence type="ECO:0000256" key="7">
    <source>
        <dbReference type="SAM" id="Phobius"/>
    </source>
</evidence>
<comment type="similarity">
    <text evidence="2">Belongs to the universal ribosomal protein uS3 family.</text>
</comment>
<geneLocation type="mitochondrion" evidence="9"/>
<dbReference type="EMBL" id="MT726217">
    <property type="protein sequence ID" value="QTK22374.1"/>
    <property type="molecule type" value="Genomic_DNA"/>
</dbReference>
<feature type="transmembrane region" description="Helical" evidence="7">
    <location>
        <begin position="171"/>
        <end position="192"/>
    </location>
</feature>
<dbReference type="GO" id="GO:1990904">
    <property type="term" value="C:ribonucleoprotein complex"/>
    <property type="evidence" value="ECO:0007669"/>
    <property type="project" value="UniProtKB-KW"/>
</dbReference>
<dbReference type="GO" id="GO:0005840">
    <property type="term" value="C:ribosome"/>
    <property type="evidence" value="ECO:0007669"/>
    <property type="project" value="UniProtKB-KW"/>
</dbReference>
<dbReference type="RefSeq" id="YP_010248565.1">
    <property type="nucleotide sequence ID" value="NC_060320.1"/>
</dbReference>
<dbReference type="InterPro" id="IPR007980">
    <property type="entry name" value="Ribosomal_uS3m_fun"/>
</dbReference>
<evidence type="ECO:0000256" key="3">
    <source>
        <dbReference type="ARBA" id="ARBA00022980"/>
    </source>
</evidence>
<evidence type="ECO:0000256" key="1">
    <source>
        <dbReference type="ARBA" id="ARBA00004173"/>
    </source>
</evidence>
<evidence type="ECO:0000313" key="8">
    <source>
        <dbReference type="EMBL" id="QTK22344.1"/>
    </source>
</evidence>
<evidence type="ECO:0000256" key="4">
    <source>
        <dbReference type="ARBA" id="ARBA00023128"/>
    </source>
</evidence>
<reference evidence="9" key="1">
    <citation type="journal article" date="2021" name="Commun. Biol.">
        <title>Genomic insights into the host specific adaptation of the Pneumocystis genus.</title>
        <authorList>
            <person name="Cisse O.H."/>
            <person name="Ma L."/>
            <person name="Dekker J.P."/>
            <person name="Khil P.P."/>
            <person name="Youn J.-H."/>
            <person name="Brenchley J.M."/>
            <person name="Blair R."/>
            <person name="Pahar B."/>
            <person name="Chabe M."/>
            <person name="Van Rompay K.K.A."/>
            <person name="Keesler R."/>
            <person name="Sukura A."/>
            <person name="Hirsch V."/>
            <person name="Kutty G."/>
            <person name="Liu Y."/>
            <person name="Peng L."/>
            <person name="Chen J."/>
            <person name="Song J."/>
            <person name="Weissenbacher-Lang C."/>
            <person name="Xu J."/>
            <person name="Upham N.S."/>
            <person name="Stajich J.E."/>
            <person name="Cuomo C.A."/>
            <person name="Cushion M.T."/>
            <person name="Kovacs J.A."/>
        </authorList>
    </citation>
    <scope>NUCLEOTIDE SEQUENCE</scope>
    <source>
        <strain evidence="9">AU</strain>
        <strain evidence="8">CK1</strain>
    </source>
</reference>
<dbReference type="GO" id="GO:0005739">
    <property type="term" value="C:mitochondrion"/>
    <property type="evidence" value="ECO:0007669"/>
    <property type="project" value="UniProtKB-SubCell"/>
</dbReference>
<dbReference type="GO" id="GO:0003735">
    <property type="term" value="F:structural constituent of ribosome"/>
    <property type="evidence" value="ECO:0007669"/>
    <property type="project" value="InterPro"/>
</dbReference>
<dbReference type="GeneID" id="70587652"/>
<gene>
    <name evidence="9" type="primary">orf195</name>
</gene>
<protein>
    <recommendedName>
        <fullName evidence="6">Small ribosomal subunit protein uS3m</fullName>
    </recommendedName>
</protein>
<evidence type="ECO:0000313" key="9">
    <source>
        <dbReference type="EMBL" id="QTK22374.1"/>
    </source>
</evidence>
<organism evidence="9">
    <name type="scientific">Pneumocystis canis</name>
    <dbReference type="NCBI Taxonomy" id="2698477"/>
    <lineage>
        <taxon>Eukaryota</taxon>
        <taxon>Fungi</taxon>
        <taxon>Dikarya</taxon>
        <taxon>Ascomycota</taxon>
        <taxon>Taphrinomycotina</taxon>
        <taxon>Pneumocystomycetes</taxon>
        <taxon>Pneumocystaceae</taxon>
        <taxon>Pneumocystis</taxon>
    </lineage>
</organism>
<name>A0A8A6W5G6_9ASCO</name>
<evidence type="ECO:0000256" key="6">
    <source>
        <dbReference type="ARBA" id="ARBA00035157"/>
    </source>
</evidence>
<dbReference type="Pfam" id="PF05316">
    <property type="entry name" value="VAR1"/>
    <property type="match status" value="1"/>
</dbReference>
<proteinExistence type="inferred from homology"/>
<keyword evidence="7" id="KW-1133">Transmembrane helix</keyword>
<accession>A0A8A6W5G6</accession>
<keyword evidence="7" id="KW-0472">Membrane</keyword>
<keyword evidence="4 9" id="KW-0496">Mitochondrion</keyword>
<keyword evidence="7" id="KW-0812">Transmembrane</keyword>
<evidence type="ECO:0000256" key="5">
    <source>
        <dbReference type="ARBA" id="ARBA00023274"/>
    </source>
</evidence>
<dbReference type="AlphaFoldDB" id="A0A8A6W5G6"/>
<dbReference type="GO" id="GO:0006412">
    <property type="term" value="P:translation"/>
    <property type="evidence" value="ECO:0007669"/>
    <property type="project" value="InterPro"/>
</dbReference>
<keyword evidence="3" id="KW-0689">Ribosomal protein</keyword>
<comment type="subcellular location">
    <subcellularLocation>
        <location evidence="1">Mitochondrion</location>
    </subcellularLocation>
</comment>
<evidence type="ECO:0000256" key="2">
    <source>
        <dbReference type="ARBA" id="ARBA00010761"/>
    </source>
</evidence>
<dbReference type="EMBL" id="MT726215">
    <property type="protein sequence ID" value="QTK22344.1"/>
    <property type="molecule type" value="Genomic_DNA"/>
</dbReference>